<dbReference type="EMBL" id="WSES01000001">
    <property type="protein sequence ID" value="MVW58687.1"/>
    <property type="molecule type" value="Genomic_DNA"/>
</dbReference>
<dbReference type="InterPro" id="IPR008927">
    <property type="entry name" value="6-PGluconate_DH-like_C_sf"/>
</dbReference>
<reference evidence="2 3" key="1">
    <citation type="submission" date="2019-12" db="EMBL/GenBank/DDBJ databases">
        <authorList>
            <person name="Li C."/>
            <person name="Zhao J."/>
        </authorList>
    </citation>
    <scope>NUCLEOTIDE SEQUENCE [LARGE SCALE GENOMIC DNA]</scope>
    <source>
        <strain evidence="2 3">NEAU-DD11</strain>
    </source>
</reference>
<evidence type="ECO:0000313" key="2">
    <source>
        <dbReference type="EMBL" id="MVW58687.1"/>
    </source>
</evidence>
<dbReference type="InterPro" id="IPR003421">
    <property type="entry name" value="Opine_DH"/>
</dbReference>
<comment type="caution">
    <text evidence="2">The sequence shown here is derived from an EMBL/GenBank/DDBJ whole genome shotgun (WGS) entry which is preliminary data.</text>
</comment>
<dbReference type="AlphaFoldDB" id="A0A7X3FVG2"/>
<evidence type="ECO:0000259" key="1">
    <source>
        <dbReference type="Pfam" id="PF02317"/>
    </source>
</evidence>
<dbReference type="PANTHER" id="PTHR38015">
    <property type="entry name" value="BLR6086 PROTEIN"/>
    <property type="match status" value="1"/>
</dbReference>
<gene>
    <name evidence="2" type="ORF">GPY61_01945</name>
</gene>
<sequence>MNVLMVGAGNAGCALGALLALDGHRVALLKTSRALHDENFDAVAATRAITVHGKAGDGTPRTAALALATRDPDEAFGIAPDAVVVTTQTQCHPHVAALIGPRLDGRPLVLLAPGYLGSFHFLPWQARAGFLLAEGESLPYDARLVAPGTVDILFRNVRNALAFMPRARAAEGLARAARLFPTYVATRTNVVESALHNPNLVVHTIGTLLSASRIEYAEGEFWMYREAFTPSVLRLLARLDAEKNAVIAATGGQPSPYLNECRFRNADDLDEPALAVFRRYAREGGPKGPASMETRFITEDVPMGLALLSSIGRLMDVPTPVADALIVIAEGLLDRDFRSAPEARTLASLGLGDASAADFRRLLDA</sequence>
<dbReference type="InterPro" id="IPR013328">
    <property type="entry name" value="6PGD_dom2"/>
</dbReference>
<feature type="domain" description="Opine dehydrogenase" evidence="1">
    <location>
        <begin position="187"/>
        <end position="331"/>
    </location>
</feature>
<dbReference type="RefSeq" id="WP_056128568.1">
    <property type="nucleotide sequence ID" value="NZ_WSES01000001.1"/>
</dbReference>
<accession>A0A7X3FVG2</accession>
<dbReference type="SUPFAM" id="SSF48179">
    <property type="entry name" value="6-phosphogluconate dehydrogenase C-terminal domain-like"/>
    <property type="match status" value="1"/>
</dbReference>
<dbReference type="InterPro" id="IPR051729">
    <property type="entry name" value="Opine/Lysopine_DH"/>
</dbReference>
<dbReference type="PANTHER" id="PTHR38015:SF1">
    <property type="entry name" value="OPINE DEHYDROGENASE DOMAIN-CONTAINING PROTEIN"/>
    <property type="match status" value="1"/>
</dbReference>
<protein>
    <submittedName>
        <fullName evidence="2">NAD/NADP octopine/nopaline dehydrogenase</fullName>
    </submittedName>
</protein>
<dbReference type="Proteomes" id="UP000443353">
    <property type="component" value="Unassembled WGS sequence"/>
</dbReference>
<dbReference type="Gene3D" id="1.10.1040.10">
    <property type="entry name" value="N-(1-d-carboxylethyl)-l-norvaline Dehydrogenase, domain 2"/>
    <property type="match status" value="1"/>
</dbReference>
<dbReference type="Gene3D" id="3.40.50.720">
    <property type="entry name" value="NAD(P)-binding Rossmann-like Domain"/>
    <property type="match status" value="1"/>
</dbReference>
<dbReference type="GO" id="GO:0016491">
    <property type="term" value="F:oxidoreductase activity"/>
    <property type="evidence" value="ECO:0007669"/>
    <property type="project" value="InterPro"/>
</dbReference>
<organism evidence="2 3">
    <name type="scientific">Massilia cellulosiltytica</name>
    <dbReference type="NCBI Taxonomy" id="2683234"/>
    <lineage>
        <taxon>Bacteria</taxon>
        <taxon>Pseudomonadati</taxon>
        <taxon>Pseudomonadota</taxon>
        <taxon>Betaproteobacteria</taxon>
        <taxon>Burkholderiales</taxon>
        <taxon>Oxalobacteraceae</taxon>
        <taxon>Telluria group</taxon>
        <taxon>Massilia</taxon>
    </lineage>
</organism>
<evidence type="ECO:0000313" key="3">
    <source>
        <dbReference type="Proteomes" id="UP000443353"/>
    </source>
</evidence>
<dbReference type="Pfam" id="PF02317">
    <property type="entry name" value="Octopine_DH"/>
    <property type="match status" value="1"/>
</dbReference>
<keyword evidence="3" id="KW-1185">Reference proteome</keyword>
<dbReference type="SUPFAM" id="SSF51735">
    <property type="entry name" value="NAD(P)-binding Rossmann-fold domains"/>
    <property type="match status" value="1"/>
</dbReference>
<name>A0A7X3FVG2_9BURK</name>
<dbReference type="InterPro" id="IPR036291">
    <property type="entry name" value="NAD(P)-bd_dom_sf"/>
</dbReference>
<proteinExistence type="predicted"/>